<feature type="transmembrane region" description="Helical" evidence="1">
    <location>
        <begin position="241"/>
        <end position="261"/>
    </location>
</feature>
<feature type="transmembrane region" description="Helical" evidence="1">
    <location>
        <begin position="428"/>
        <end position="446"/>
    </location>
</feature>
<feature type="transmembrane region" description="Helical" evidence="1">
    <location>
        <begin position="198"/>
        <end position="220"/>
    </location>
</feature>
<evidence type="ECO:0000313" key="3">
    <source>
        <dbReference type="Proteomes" id="UP000481087"/>
    </source>
</evidence>
<dbReference type="Proteomes" id="UP000481087">
    <property type="component" value="Unassembled WGS sequence"/>
</dbReference>
<comment type="caution">
    <text evidence="2">The sequence shown here is derived from an EMBL/GenBank/DDBJ whole genome shotgun (WGS) entry which is preliminary data.</text>
</comment>
<dbReference type="RefSeq" id="WP_161409997.1">
    <property type="nucleotide sequence ID" value="NZ_WTUZ01000033.1"/>
</dbReference>
<feature type="transmembrane region" description="Helical" evidence="1">
    <location>
        <begin position="347"/>
        <end position="367"/>
    </location>
</feature>
<protein>
    <submittedName>
        <fullName evidence="2">Exopolysaccharide Pel transporter PelG</fullName>
    </submittedName>
</protein>
<organism evidence="2 3">
    <name type="scientific">Paenibacillus silvestris</name>
    <dbReference type="NCBI Taxonomy" id="2606219"/>
    <lineage>
        <taxon>Bacteria</taxon>
        <taxon>Bacillati</taxon>
        <taxon>Bacillota</taxon>
        <taxon>Bacilli</taxon>
        <taxon>Bacillales</taxon>
        <taxon>Paenibacillaceae</taxon>
        <taxon>Paenibacillus</taxon>
    </lineage>
</organism>
<feature type="transmembrane region" description="Helical" evidence="1">
    <location>
        <begin position="373"/>
        <end position="396"/>
    </location>
</feature>
<keyword evidence="1" id="KW-0812">Transmembrane</keyword>
<keyword evidence="1" id="KW-0472">Membrane</keyword>
<feature type="transmembrane region" description="Helical" evidence="1">
    <location>
        <begin position="163"/>
        <end position="186"/>
    </location>
</feature>
<keyword evidence="1" id="KW-1133">Transmembrane helix</keyword>
<reference evidence="2 3" key="1">
    <citation type="submission" date="2019-12" db="EMBL/GenBank/DDBJ databases">
        <title>Paenibacillus sp. nov. sp. isolated from soil.</title>
        <authorList>
            <person name="Kim J."/>
            <person name="Jeong S.E."/>
            <person name="Jung H.S."/>
            <person name="Jeon C.O."/>
        </authorList>
    </citation>
    <scope>NUCLEOTIDE SEQUENCE [LARGE SCALE GENOMIC DNA]</scope>
    <source>
        <strain evidence="2 3">5J-6</strain>
    </source>
</reference>
<evidence type="ECO:0000313" key="2">
    <source>
        <dbReference type="EMBL" id="MZQ85671.1"/>
    </source>
</evidence>
<dbReference type="InterPro" id="IPR031617">
    <property type="entry name" value="PelG"/>
</dbReference>
<feature type="transmembrane region" description="Helical" evidence="1">
    <location>
        <begin position="104"/>
        <end position="125"/>
    </location>
</feature>
<sequence>MAGIGFTLQKLFRDDYLSMRVRAYAYASFITAGPWILSVGSIAFINVILVHFANIEDAQRQLFIVTVSYSFIFSQMLSGGWQLSVTRYLADHFFQNRLEVVTPTYIGISRIIFVISLIAAIIFYWSSPLSILYKGLSVLLFFMCGQIWLAMVFLTAAKDYKMIAIAFLAGAVVSIGCVFVLLQYPIPFGQYGQATNILLGFSSGILLTMVMLVYVLLRAFPAKTAANPYGFLQYVDKYPSLLWVGFLYNIGVWSHNMIIWLGPSGVKIEETFLYSPIYDTAVFLANLTVIPSLVLFVVSVETEFYDKYKTFYGYVTNGGTLEMIQKAKKRMVEVLWRELYRLTKLQVILTVFIILISEILLEMIGLQKTVIDIFKLCALGAVLNAIMLIHILLMLYFEDRKGALITGGIYFALNVLLTGFLLPLGFDYYGFSYFLAGLVAYGWSGFRLLTFLKRIEVHTFITQSIIYKEKSGFFTQLSERMNMQRFFK</sequence>
<evidence type="ECO:0000256" key="1">
    <source>
        <dbReference type="SAM" id="Phobius"/>
    </source>
</evidence>
<dbReference type="Pfam" id="PF16933">
    <property type="entry name" value="PelG"/>
    <property type="match status" value="1"/>
</dbReference>
<dbReference type="EMBL" id="WTUZ01000033">
    <property type="protein sequence ID" value="MZQ85671.1"/>
    <property type="molecule type" value="Genomic_DNA"/>
</dbReference>
<feature type="transmembrane region" description="Helical" evidence="1">
    <location>
        <begin position="131"/>
        <end position="156"/>
    </location>
</feature>
<feature type="transmembrane region" description="Helical" evidence="1">
    <location>
        <begin position="281"/>
        <end position="300"/>
    </location>
</feature>
<gene>
    <name evidence="2" type="primary">pelG</name>
    <name evidence="2" type="ORF">GQF01_26520</name>
</gene>
<accession>A0A6L8V7Q3</accession>
<proteinExistence type="predicted"/>
<feature type="transmembrane region" description="Helical" evidence="1">
    <location>
        <begin position="62"/>
        <end position="83"/>
    </location>
</feature>
<name>A0A6L8V7Q3_9BACL</name>
<keyword evidence="3" id="KW-1185">Reference proteome</keyword>
<feature type="transmembrane region" description="Helical" evidence="1">
    <location>
        <begin position="23"/>
        <end position="50"/>
    </location>
</feature>
<feature type="transmembrane region" description="Helical" evidence="1">
    <location>
        <begin position="403"/>
        <end position="422"/>
    </location>
</feature>
<dbReference type="AlphaFoldDB" id="A0A6L8V7Q3"/>